<dbReference type="SUPFAM" id="SSF51120">
    <property type="entry name" value="beta-Roll"/>
    <property type="match status" value="1"/>
</dbReference>
<dbReference type="Gene3D" id="2.150.10.10">
    <property type="entry name" value="Serralysin-like metalloprotease, C-terminal"/>
    <property type="match status" value="1"/>
</dbReference>
<dbReference type="Proteomes" id="UP000064920">
    <property type="component" value="Chromosome"/>
</dbReference>
<name>A0A0N9ZG31_9RHOB</name>
<accession>A0A0N9ZG31</accession>
<dbReference type="PRINTS" id="PR00313">
    <property type="entry name" value="CABNDNGRPT"/>
</dbReference>
<dbReference type="PATRIC" id="fig|1397108.4.peg.1990"/>
<dbReference type="STRING" id="1397108.IMCC12053_1947"/>
<dbReference type="AlphaFoldDB" id="A0A0N9ZG31"/>
<organism evidence="2 3">
    <name type="scientific">Celeribacter marinus</name>
    <dbReference type="NCBI Taxonomy" id="1397108"/>
    <lineage>
        <taxon>Bacteria</taxon>
        <taxon>Pseudomonadati</taxon>
        <taxon>Pseudomonadota</taxon>
        <taxon>Alphaproteobacteria</taxon>
        <taxon>Rhodobacterales</taxon>
        <taxon>Roseobacteraceae</taxon>
        <taxon>Celeribacter</taxon>
    </lineage>
</organism>
<protein>
    <submittedName>
        <fullName evidence="2">Hemolysin-type calcium-binding region</fullName>
    </submittedName>
</protein>
<reference evidence="2 3" key="1">
    <citation type="submission" date="2015-05" db="EMBL/GenBank/DDBJ databases">
        <authorList>
            <person name="Wang D.B."/>
            <person name="Wang M."/>
        </authorList>
    </citation>
    <scope>NUCLEOTIDE SEQUENCE [LARGE SCALE GENOMIC DNA]</scope>
    <source>
        <strain evidence="2 3">IMCC 12053</strain>
    </source>
</reference>
<dbReference type="KEGG" id="cmar:IMCC12053_1947"/>
<feature type="region of interest" description="Disordered" evidence="1">
    <location>
        <begin position="1"/>
        <end position="86"/>
    </location>
</feature>
<sequence length="309" mass="31089">MFVDASAPDEDDASDDMSVPPPSDEEATSSGLAELLSGSALVSSTQRELGGDDPPALLPNDPEEIAMAGPVGSNSDDLSMLSDPDAPSLPGPIGSDLDDVLDANTAVENVTGDQSGEITTYTLDDSGDALALPDDRQQGGSDATIRVVDGVASLDTNGTLNVVTGGLGADTIGTGDDAAIVFGNAGDDEIFAGDGSAILYGGDGDDTLVAGSDAHSDYYLHGGTGRDAFVMEFDSETGQPTIEIADFDPRVDTITIEVDPVTAADGPVVLGITPTDDGLSSVIRLNSISIATVTGIVDLDPGVVTVTGV</sequence>
<dbReference type="InterPro" id="IPR011049">
    <property type="entry name" value="Serralysin-like_metalloprot_C"/>
</dbReference>
<dbReference type="EMBL" id="CP012023">
    <property type="protein sequence ID" value="ALI55894.1"/>
    <property type="molecule type" value="Genomic_DNA"/>
</dbReference>
<gene>
    <name evidence="2" type="ORF">IMCC12053_1947</name>
</gene>
<proteinExistence type="predicted"/>
<evidence type="ECO:0000256" key="1">
    <source>
        <dbReference type="SAM" id="MobiDB-lite"/>
    </source>
</evidence>
<evidence type="ECO:0000313" key="3">
    <source>
        <dbReference type="Proteomes" id="UP000064920"/>
    </source>
</evidence>
<feature type="compositionally biased region" description="Low complexity" evidence="1">
    <location>
        <begin position="28"/>
        <end position="44"/>
    </location>
</feature>
<evidence type="ECO:0000313" key="2">
    <source>
        <dbReference type="EMBL" id="ALI55894.1"/>
    </source>
</evidence>
<keyword evidence="3" id="KW-1185">Reference proteome</keyword>